<dbReference type="PANTHER" id="PTHR11220:SF1">
    <property type="entry name" value="HEME-BINDING PROTEIN 2"/>
    <property type="match status" value="1"/>
</dbReference>
<comment type="similarity">
    <text evidence="1">Belongs to the HEBP family.</text>
</comment>
<proteinExistence type="inferred from homology"/>
<dbReference type="Proteomes" id="UP001159428">
    <property type="component" value="Unassembled WGS sequence"/>
</dbReference>
<keyword evidence="3" id="KW-1185">Reference proteome</keyword>
<dbReference type="PANTHER" id="PTHR11220">
    <property type="entry name" value="HEME-BINDING PROTEIN-RELATED"/>
    <property type="match status" value="1"/>
</dbReference>
<dbReference type="AlphaFoldDB" id="A0AAU9XDU8"/>
<dbReference type="Pfam" id="PF04832">
    <property type="entry name" value="SOUL"/>
    <property type="match status" value="1"/>
</dbReference>
<gene>
    <name evidence="2" type="ORF">PMEA_00020458</name>
</gene>
<dbReference type="EMBL" id="CALNXJ010000037">
    <property type="protein sequence ID" value="CAH3143150.1"/>
    <property type="molecule type" value="Genomic_DNA"/>
</dbReference>
<organism evidence="2 3">
    <name type="scientific">Pocillopora meandrina</name>
    <dbReference type="NCBI Taxonomy" id="46732"/>
    <lineage>
        <taxon>Eukaryota</taxon>
        <taxon>Metazoa</taxon>
        <taxon>Cnidaria</taxon>
        <taxon>Anthozoa</taxon>
        <taxon>Hexacorallia</taxon>
        <taxon>Scleractinia</taxon>
        <taxon>Astrocoeniina</taxon>
        <taxon>Pocilloporidae</taxon>
        <taxon>Pocillopora</taxon>
    </lineage>
</organism>
<evidence type="ECO:0000256" key="1">
    <source>
        <dbReference type="ARBA" id="ARBA00009817"/>
    </source>
</evidence>
<evidence type="ECO:0008006" key="4">
    <source>
        <dbReference type="Google" id="ProtNLM"/>
    </source>
</evidence>
<dbReference type="Gene3D" id="3.20.80.10">
    <property type="entry name" value="Regulatory factor, effector binding domain"/>
    <property type="match status" value="1"/>
</dbReference>
<dbReference type="SUPFAM" id="SSF55136">
    <property type="entry name" value="Probable bacterial effector-binding domain"/>
    <property type="match status" value="1"/>
</dbReference>
<reference evidence="2 3" key="1">
    <citation type="submission" date="2022-05" db="EMBL/GenBank/DDBJ databases">
        <authorList>
            <consortium name="Genoscope - CEA"/>
            <person name="William W."/>
        </authorList>
    </citation>
    <scope>NUCLEOTIDE SEQUENCE [LARGE SCALE GENOMIC DNA]</scope>
</reference>
<comment type="caution">
    <text evidence="2">The sequence shown here is derived from an EMBL/GenBank/DDBJ whole genome shotgun (WGS) entry which is preliminary data.</text>
</comment>
<evidence type="ECO:0000313" key="3">
    <source>
        <dbReference type="Proteomes" id="UP001159428"/>
    </source>
</evidence>
<dbReference type="InterPro" id="IPR011256">
    <property type="entry name" value="Reg_factor_effector_dom_sf"/>
</dbReference>
<accession>A0AAU9XDU8</accession>
<protein>
    <recommendedName>
        <fullName evidence="4">Heme-binding protein 2</fullName>
    </recommendedName>
</protein>
<evidence type="ECO:0000313" key="2">
    <source>
        <dbReference type="EMBL" id="CAH3143150.1"/>
    </source>
</evidence>
<dbReference type="InterPro" id="IPR006917">
    <property type="entry name" value="SOUL_heme-bd"/>
</dbReference>
<name>A0AAU9XDU8_9CNID</name>
<sequence>MKIKMTVPVTNSMQLEDPESNTFYKMNFTMSFFIPYKHQEDAPAPSEEDVHLSVVQPFCAYVKVYGGFSNIRKVKQNYDALVRSLKRDELDGDISTDTFYTAGYNSPMELFNRHNEIWIVSKTHSPNSNEEIEEDFEIGNL</sequence>